<gene>
    <name evidence="1" type="ORF">UFOPK3304_01967</name>
</gene>
<dbReference type="AlphaFoldDB" id="A0A6J7ESX0"/>
<protein>
    <submittedName>
        <fullName evidence="1">Unannotated protein</fullName>
    </submittedName>
</protein>
<proteinExistence type="predicted"/>
<organism evidence="1">
    <name type="scientific">freshwater metagenome</name>
    <dbReference type="NCBI Taxonomy" id="449393"/>
    <lineage>
        <taxon>unclassified sequences</taxon>
        <taxon>metagenomes</taxon>
        <taxon>ecological metagenomes</taxon>
    </lineage>
</organism>
<accession>A0A6J7ESX0</accession>
<dbReference type="EMBL" id="CAFBLJ010000193">
    <property type="protein sequence ID" value="CAB4884240.1"/>
    <property type="molecule type" value="Genomic_DNA"/>
</dbReference>
<evidence type="ECO:0000313" key="1">
    <source>
        <dbReference type="EMBL" id="CAB4884240.1"/>
    </source>
</evidence>
<reference evidence="1" key="1">
    <citation type="submission" date="2020-05" db="EMBL/GenBank/DDBJ databases">
        <authorList>
            <person name="Chiriac C."/>
            <person name="Salcher M."/>
            <person name="Ghai R."/>
            <person name="Kavagutti S V."/>
        </authorList>
    </citation>
    <scope>NUCLEOTIDE SEQUENCE</scope>
</reference>
<sequence length="45" mass="4932">MLRKASGHSGQHTFMSSGDVSWFKALGTRLLGPELSNVDIWNKGN</sequence>
<name>A0A6J7ESX0_9ZZZZ</name>